<keyword evidence="3" id="KW-0732">Signal</keyword>
<evidence type="ECO:0000256" key="3">
    <source>
        <dbReference type="ARBA" id="ARBA00022729"/>
    </source>
</evidence>
<dbReference type="InterPro" id="IPR006059">
    <property type="entry name" value="SBP"/>
</dbReference>
<name>A0ABR8FE87_9NOST</name>
<proteinExistence type="inferred from homology"/>
<accession>A0ABR8FE87</accession>
<dbReference type="PROSITE" id="PS51257">
    <property type="entry name" value="PROKAR_LIPOPROTEIN"/>
    <property type="match status" value="1"/>
</dbReference>
<keyword evidence="6" id="KW-1185">Reference proteome</keyword>
<dbReference type="Gene3D" id="3.40.190.10">
    <property type="entry name" value="Periplasmic binding protein-like II"/>
    <property type="match status" value="1"/>
</dbReference>
<sequence>MNKSKCLYFWGWVIAVNIIIISCHSLPSSTSSVTIKLSGWGGSPVEQKLLKQVLKDFEAKHPTIKVKYEVISDQYMDVIKTRLIGEAAPDVFYLDALEAPFLMSQNVLEPLDTYIQPEFDLADFEDNLLNSFKYQNHIYGFPKDYSTLGLFYNKKAFSNAGLNSHPTTWDELRRYSQKLTGKLNQYGFGESPELARQVYKIIAYGGKIVDKNGYAAFASEAGLQGLNLVIDQYQKDRTSALKSDVGASSGSDMFGQGKVSMVIEGNWAIPYLQETFPQIDFATAEVPKINNKKGTMVYTVAYVMNKQTKHKKAAWELISYLTGKQGMEKWTGTGFALPTRKSVAEKLGYDKDPLRAALVAGVDYATPLQVGKYPAAIVNNFDNQFISALLGEQPLNQAMLKAQNNANQQIKMME</sequence>
<dbReference type="PANTHER" id="PTHR30061">
    <property type="entry name" value="MALTOSE-BINDING PERIPLASMIC PROTEIN"/>
    <property type="match status" value="1"/>
</dbReference>
<gene>
    <name evidence="5" type="ORF">H6G59_03605</name>
</gene>
<dbReference type="EMBL" id="JACJST010000002">
    <property type="protein sequence ID" value="MBD2566996.1"/>
    <property type="molecule type" value="Genomic_DNA"/>
</dbReference>
<evidence type="ECO:0000256" key="1">
    <source>
        <dbReference type="ARBA" id="ARBA00008520"/>
    </source>
</evidence>
<feature type="transmembrane region" description="Helical" evidence="4">
    <location>
        <begin position="7"/>
        <end position="27"/>
    </location>
</feature>
<dbReference type="PANTHER" id="PTHR30061:SF50">
    <property type="entry name" value="MALTOSE_MALTODEXTRIN-BINDING PERIPLASMIC PROTEIN"/>
    <property type="match status" value="1"/>
</dbReference>
<protein>
    <submittedName>
        <fullName evidence="5">ABC transporter substrate-binding protein</fullName>
    </submittedName>
</protein>
<reference evidence="5 6" key="1">
    <citation type="journal article" date="2020" name="ISME J.">
        <title>Comparative genomics reveals insights into cyanobacterial evolution and habitat adaptation.</title>
        <authorList>
            <person name="Chen M.Y."/>
            <person name="Teng W.K."/>
            <person name="Zhao L."/>
            <person name="Hu C.X."/>
            <person name="Zhou Y.K."/>
            <person name="Han B.P."/>
            <person name="Song L.R."/>
            <person name="Shu W.S."/>
        </authorList>
    </citation>
    <scope>NUCLEOTIDE SEQUENCE [LARGE SCALE GENOMIC DNA]</scope>
    <source>
        <strain evidence="5 6">FACHB-196</strain>
    </source>
</reference>
<evidence type="ECO:0000256" key="4">
    <source>
        <dbReference type="SAM" id="Phobius"/>
    </source>
</evidence>
<dbReference type="Proteomes" id="UP000640531">
    <property type="component" value="Unassembled WGS sequence"/>
</dbReference>
<dbReference type="Pfam" id="PF01547">
    <property type="entry name" value="SBP_bac_1"/>
    <property type="match status" value="1"/>
</dbReference>
<evidence type="ECO:0000313" key="6">
    <source>
        <dbReference type="Proteomes" id="UP000640531"/>
    </source>
</evidence>
<keyword evidence="4" id="KW-0812">Transmembrane</keyword>
<keyword evidence="2" id="KW-0813">Transport</keyword>
<keyword evidence="4" id="KW-1133">Transmembrane helix</keyword>
<evidence type="ECO:0000313" key="5">
    <source>
        <dbReference type="EMBL" id="MBD2566996.1"/>
    </source>
</evidence>
<keyword evidence="4" id="KW-0472">Membrane</keyword>
<organism evidence="5 6">
    <name type="scientific">Anabaena lutea FACHB-196</name>
    <dbReference type="NCBI Taxonomy" id="2692881"/>
    <lineage>
        <taxon>Bacteria</taxon>
        <taxon>Bacillati</taxon>
        <taxon>Cyanobacteriota</taxon>
        <taxon>Cyanophyceae</taxon>
        <taxon>Nostocales</taxon>
        <taxon>Nostocaceae</taxon>
        <taxon>Anabaena</taxon>
    </lineage>
</organism>
<evidence type="ECO:0000256" key="2">
    <source>
        <dbReference type="ARBA" id="ARBA00022448"/>
    </source>
</evidence>
<comment type="similarity">
    <text evidence="1">Belongs to the bacterial solute-binding protein 1 family.</text>
</comment>
<dbReference type="CDD" id="cd14748">
    <property type="entry name" value="PBP2_UgpB"/>
    <property type="match status" value="1"/>
</dbReference>
<dbReference type="SUPFAM" id="SSF53850">
    <property type="entry name" value="Periplasmic binding protein-like II"/>
    <property type="match status" value="1"/>
</dbReference>
<comment type="caution">
    <text evidence="5">The sequence shown here is derived from an EMBL/GenBank/DDBJ whole genome shotgun (WGS) entry which is preliminary data.</text>
</comment>